<dbReference type="InterPro" id="IPR055567">
    <property type="entry name" value="DUF7143"/>
</dbReference>
<accession>A0A2S4URV1</accession>
<dbReference type="OrthoDB" id="2497581at2759"/>
<gene>
    <name evidence="2" type="ORF">PSHT_13315</name>
</gene>
<feature type="domain" description="DUF7143" evidence="1">
    <location>
        <begin position="1"/>
        <end position="115"/>
    </location>
</feature>
<sequence length="117" mass="13290">MTGQFKVPDEVHINPRVTCLEGYQAFHNIPDVVFNTTDLSINDYQRKPEFSPVGFALEFFTPKKRNAKITKVLLNLMTVYDATNAALRSYGNERIDDGKKIKGLSGPASYLTFQHYD</sequence>
<dbReference type="PANTHER" id="PTHR37592">
    <property type="match status" value="1"/>
</dbReference>
<reference evidence="3" key="3">
    <citation type="journal article" date="2018" name="Mol. Plant Microbe Interact.">
        <title>Genome sequence resources for the wheat stripe rust pathogen (Puccinia striiformis f. sp. tritici) and the barley stripe rust pathogen (Puccinia striiformis f. sp. hordei).</title>
        <authorList>
            <person name="Xia C."/>
            <person name="Wang M."/>
            <person name="Yin C."/>
            <person name="Cornejo O.E."/>
            <person name="Hulbert S.H."/>
            <person name="Chen X."/>
        </authorList>
    </citation>
    <scope>NUCLEOTIDE SEQUENCE [LARGE SCALE GENOMIC DNA]</scope>
    <source>
        <strain evidence="3">93TX-2</strain>
    </source>
</reference>
<dbReference type="AlphaFoldDB" id="A0A2S4URV1"/>
<evidence type="ECO:0000313" key="2">
    <source>
        <dbReference type="EMBL" id="POV99937.1"/>
    </source>
</evidence>
<dbReference type="VEuPathDB" id="FungiDB:PSHT_13315"/>
<name>A0A2S4URV1_9BASI</name>
<keyword evidence="3" id="KW-1185">Reference proteome</keyword>
<organism evidence="2 3">
    <name type="scientific">Puccinia striiformis</name>
    <dbReference type="NCBI Taxonomy" id="27350"/>
    <lineage>
        <taxon>Eukaryota</taxon>
        <taxon>Fungi</taxon>
        <taxon>Dikarya</taxon>
        <taxon>Basidiomycota</taxon>
        <taxon>Pucciniomycotina</taxon>
        <taxon>Pucciniomycetes</taxon>
        <taxon>Pucciniales</taxon>
        <taxon>Pucciniaceae</taxon>
        <taxon>Puccinia</taxon>
    </lineage>
</organism>
<dbReference type="Proteomes" id="UP000238274">
    <property type="component" value="Unassembled WGS sequence"/>
</dbReference>
<evidence type="ECO:0000259" key="1">
    <source>
        <dbReference type="Pfam" id="PF23631"/>
    </source>
</evidence>
<dbReference type="PANTHER" id="PTHR37592:SF1">
    <property type="match status" value="1"/>
</dbReference>
<dbReference type="EMBL" id="PKSM01000262">
    <property type="protein sequence ID" value="POV99937.1"/>
    <property type="molecule type" value="Genomic_DNA"/>
</dbReference>
<dbReference type="Pfam" id="PF23631">
    <property type="entry name" value="DUF7143"/>
    <property type="match status" value="1"/>
</dbReference>
<comment type="caution">
    <text evidence="2">The sequence shown here is derived from an EMBL/GenBank/DDBJ whole genome shotgun (WGS) entry which is preliminary data.</text>
</comment>
<proteinExistence type="predicted"/>
<dbReference type="VEuPathDB" id="FungiDB:PSTT_10106"/>
<reference evidence="3" key="2">
    <citation type="journal article" date="2018" name="BMC Genomics">
        <title>Genomic insights into host adaptation between the wheat stripe rust pathogen (Puccinia striiformis f. sp. tritici) and the barley stripe rust pathogen (Puccinia striiformis f. sp. hordei).</title>
        <authorList>
            <person name="Xia C."/>
            <person name="Wang M."/>
            <person name="Yin C."/>
            <person name="Cornejo O.E."/>
            <person name="Hulbert S.H."/>
            <person name="Chen X."/>
        </authorList>
    </citation>
    <scope>NUCLEOTIDE SEQUENCE [LARGE SCALE GENOMIC DNA]</scope>
    <source>
        <strain evidence="3">93TX-2</strain>
    </source>
</reference>
<evidence type="ECO:0000313" key="3">
    <source>
        <dbReference type="Proteomes" id="UP000238274"/>
    </source>
</evidence>
<protein>
    <recommendedName>
        <fullName evidence="1">DUF7143 domain-containing protein</fullName>
    </recommendedName>
</protein>
<reference evidence="2 3" key="1">
    <citation type="submission" date="2017-12" db="EMBL/GenBank/DDBJ databases">
        <title>Gene loss provides genomic basis for host adaptation in cereal stripe rust fungi.</title>
        <authorList>
            <person name="Xia C."/>
        </authorList>
    </citation>
    <scope>NUCLEOTIDE SEQUENCE [LARGE SCALE GENOMIC DNA]</scope>
    <source>
        <strain evidence="2 3">93TX-2</strain>
    </source>
</reference>